<feature type="transmembrane region" description="Helical" evidence="11">
    <location>
        <begin position="12"/>
        <end position="36"/>
    </location>
</feature>
<sequence>MSSRHRISIRTRITLFAGAVAALLCSLVAVLLMIAIERFVTGSLTGEIIAAGGRVAVEVERGQLEYPLAQRPGRNLQVVDSQGRVVASTPELQGKPAMATFTTDGTNIADSVVCGGVFPAGECNIVIAQRAHRAGQSWIVYSASPVVPPWVDPRLAAAIGGGALILAVIITYFGSRIVTASLRPVSTIRAKLDEINATYPENRVPVPPSNDEIHELADSVNFTLTRLQASMEQQRQFAADASHELRTPIAGLRAQLEEARLHPGETDLNELIEQSLSDVDRLQAIITDLLLLARLGHAAPELRERADLAALVRMELARRGNPDRVRLVVRSDVPVDVSHGQIGRVITNLLDNAERHARQSITVEVWANGDQAELVVDDDGEGVAEVHREMIFERFTRLDAARSRDRGGTGLGLAIARAVAQAHNGTIEVGSSAAGGARFTLRLPLATSRDDGREPAGGSL</sequence>
<dbReference type="InterPro" id="IPR004358">
    <property type="entry name" value="Sig_transdc_His_kin-like_C"/>
</dbReference>
<organism evidence="14 15">
    <name type="scientific">Streptosporangium lutulentum</name>
    <dbReference type="NCBI Taxonomy" id="1461250"/>
    <lineage>
        <taxon>Bacteria</taxon>
        <taxon>Bacillati</taxon>
        <taxon>Actinomycetota</taxon>
        <taxon>Actinomycetes</taxon>
        <taxon>Streptosporangiales</taxon>
        <taxon>Streptosporangiaceae</taxon>
        <taxon>Streptosporangium</taxon>
    </lineage>
</organism>
<feature type="domain" description="Histidine kinase" evidence="12">
    <location>
        <begin position="240"/>
        <end position="447"/>
    </location>
</feature>
<dbReference type="PANTHER" id="PTHR45436:SF5">
    <property type="entry name" value="SENSOR HISTIDINE KINASE TRCS"/>
    <property type="match status" value="1"/>
</dbReference>
<evidence type="ECO:0000313" key="14">
    <source>
        <dbReference type="EMBL" id="MDP9844596.1"/>
    </source>
</evidence>
<comment type="caution">
    <text evidence="14">The sequence shown here is derived from an EMBL/GenBank/DDBJ whole genome shotgun (WGS) entry which is preliminary data.</text>
</comment>
<dbReference type="InterPro" id="IPR003661">
    <property type="entry name" value="HisK_dim/P_dom"/>
</dbReference>
<evidence type="ECO:0000256" key="8">
    <source>
        <dbReference type="ARBA" id="ARBA00022989"/>
    </source>
</evidence>
<evidence type="ECO:0000259" key="12">
    <source>
        <dbReference type="PROSITE" id="PS50109"/>
    </source>
</evidence>
<keyword evidence="8 11" id="KW-1133">Transmembrane helix</keyword>
<accession>A0ABT9QE08</accession>
<keyword evidence="9" id="KW-0902">Two-component regulatory system</keyword>
<name>A0ABT9QE08_9ACTN</name>
<dbReference type="Pfam" id="PF00512">
    <property type="entry name" value="HisKA"/>
    <property type="match status" value="1"/>
</dbReference>
<dbReference type="RefSeq" id="WP_307559571.1">
    <property type="nucleotide sequence ID" value="NZ_JAUSQU010000001.1"/>
</dbReference>
<keyword evidence="5" id="KW-0808">Transferase</keyword>
<keyword evidence="6 11" id="KW-0812">Transmembrane</keyword>
<evidence type="ECO:0000256" key="4">
    <source>
        <dbReference type="ARBA" id="ARBA00022553"/>
    </source>
</evidence>
<keyword evidence="7 14" id="KW-0418">Kinase</keyword>
<dbReference type="CDD" id="cd00075">
    <property type="entry name" value="HATPase"/>
    <property type="match status" value="1"/>
</dbReference>
<evidence type="ECO:0000259" key="13">
    <source>
        <dbReference type="PROSITE" id="PS50885"/>
    </source>
</evidence>
<dbReference type="InterPro" id="IPR036097">
    <property type="entry name" value="HisK_dim/P_sf"/>
</dbReference>
<evidence type="ECO:0000256" key="1">
    <source>
        <dbReference type="ARBA" id="ARBA00000085"/>
    </source>
</evidence>
<dbReference type="PROSITE" id="PS50109">
    <property type="entry name" value="HIS_KIN"/>
    <property type="match status" value="1"/>
</dbReference>
<evidence type="ECO:0000313" key="15">
    <source>
        <dbReference type="Proteomes" id="UP001225356"/>
    </source>
</evidence>
<dbReference type="GO" id="GO:0016301">
    <property type="term" value="F:kinase activity"/>
    <property type="evidence" value="ECO:0007669"/>
    <property type="project" value="UniProtKB-KW"/>
</dbReference>
<dbReference type="InterPro" id="IPR003594">
    <property type="entry name" value="HATPase_dom"/>
</dbReference>
<keyword evidence="15" id="KW-1185">Reference proteome</keyword>
<comment type="catalytic activity">
    <reaction evidence="1">
        <text>ATP + protein L-histidine = ADP + protein N-phospho-L-histidine.</text>
        <dbReference type="EC" id="2.7.13.3"/>
    </reaction>
</comment>
<evidence type="ECO:0000256" key="7">
    <source>
        <dbReference type="ARBA" id="ARBA00022777"/>
    </source>
</evidence>
<dbReference type="PROSITE" id="PS50885">
    <property type="entry name" value="HAMP"/>
    <property type="match status" value="1"/>
</dbReference>
<reference evidence="14 15" key="1">
    <citation type="submission" date="2023-07" db="EMBL/GenBank/DDBJ databases">
        <title>Sequencing the genomes of 1000 actinobacteria strains.</title>
        <authorList>
            <person name="Klenk H.-P."/>
        </authorList>
    </citation>
    <scope>NUCLEOTIDE SEQUENCE [LARGE SCALE GENOMIC DNA]</scope>
    <source>
        <strain evidence="14 15">DSM 46740</strain>
    </source>
</reference>
<dbReference type="EMBL" id="JAUSQU010000001">
    <property type="protein sequence ID" value="MDP9844596.1"/>
    <property type="molecule type" value="Genomic_DNA"/>
</dbReference>
<protein>
    <recommendedName>
        <fullName evidence="3">histidine kinase</fullName>
        <ecNumber evidence="3">2.7.13.3</ecNumber>
    </recommendedName>
</protein>
<evidence type="ECO:0000256" key="5">
    <source>
        <dbReference type="ARBA" id="ARBA00022679"/>
    </source>
</evidence>
<dbReference type="InterPro" id="IPR050428">
    <property type="entry name" value="TCS_sensor_his_kinase"/>
</dbReference>
<gene>
    <name evidence="14" type="ORF">J2853_003807</name>
</gene>
<dbReference type="EC" id="2.7.13.3" evidence="3"/>
<proteinExistence type="predicted"/>
<evidence type="ECO:0000256" key="2">
    <source>
        <dbReference type="ARBA" id="ARBA00004236"/>
    </source>
</evidence>
<dbReference type="PANTHER" id="PTHR45436">
    <property type="entry name" value="SENSOR HISTIDINE KINASE YKOH"/>
    <property type="match status" value="1"/>
</dbReference>
<dbReference type="InterPro" id="IPR005467">
    <property type="entry name" value="His_kinase_dom"/>
</dbReference>
<keyword evidence="4" id="KW-0597">Phosphoprotein</keyword>
<dbReference type="InterPro" id="IPR036890">
    <property type="entry name" value="HATPase_C_sf"/>
</dbReference>
<evidence type="ECO:0000256" key="9">
    <source>
        <dbReference type="ARBA" id="ARBA00023012"/>
    </source>
</evidence>
<evidence type="ECO:0000256" key="3">
    <source>
        <dbReference type="ARBA" id="ARBA00012438"/>
    </source>
</evidence>
<evidence type="ECO:0000256" key="11">
    <source>
        <dbReference type="SAM" id="Phobius"/>
    </source>
</evidence>
<dbReference type="CDD" id="cd00082">
    <property type="entry name" value="HisKA"/>
    <property type="match status" value="1"/>
</dbReference>
<dbReference type="Pfam" id="PF02518">
    <property type="entry name" value="HATPase_c"/>
    <property type="match status" value="1"/>
</dbReference>
<dbReference type="Proteomes" id="UP001225356">
    <property type="component" value="Unassembled WGS sequence"/>
</dbReference>
<dbReference type="SMART" id="SM00388">
    <property type="entry name" value="HisKA"/>
    <property type="match status" value="1"/>
</dbReference>
<dbReference type="PRINTS" id="PR00344">
    <property type="entry name" value="BCTRLSENSOR"/>
</dbReference>
<evidence type="ECO:0000256" key="6">
    <source>
        <dbReference type="ARBA" id="ARBA00022692"/>
    </source>
</evidence>
<dbReference type="Gene3D" id="6.10.340.10">
    <property type="match status" value="1"/>
</dbReference>
<dbReference type="SUPFAM" id="SSF47384">
    <property type="entry name" value="Homodimeric domain of signal transducing histidine kinase"/>
    <property type="match status" value="1"/>
</dbReference>
<dbReference type="InterPro" id="IPR003660">
    <property type="entry name" value="HAMP_dom"/>
</dbReference>
<dbReference type="Gene3D" id="1.10.287.130">
    <property type="match status" value="1"/>
</dbReference>
<dbReference type="SMART" id="SM00387">
    <property type="entry name" value="HATPase_c"/>
    <property type="match status" value="1"/>
</dbReference>
<keyword evidence="10 11" id="KW-0472">Membrane</keyword>
<dbReference type="SUPFAM" id="SSF55874">
    <property type="entry name" value="ATPase domain of HSP90 chaperone/DNA topoisomerase II/histidine kinase"/>
    <property type="match status" value="1"/>
</dbReference>
<evidence type="ECO:0000256" key="10">
    <source>
        <dbReference type="ARBA" id="ARBA00023136"/>
    </source>
</evidence>
<feature type="domain" description="HAMP" evidence="13">
    <location>
        <begin position="179"/>
        <end position="232"/>
    </location>
</feature>
<dbReference type="Gene3D" id="3.30.565.10">
    <property type="entry name" value="Histidine kinase-like ATPase, C-terminal domain"/>
    <property type="match status" value="1"/>
</dbReference>
<comment type="subcellular location">
    <subcellularLocation>
        <location evidence="2">Cell membrane</location>
    </subcellularLocation>
</comment>